<dbReference type="STRING" id="1209072.GCA_000766945_01138"/>
<dbReference type="Pfam" id="PF07196">
    <property type="entry name" value="Flagellin_IN"/>
    <property type="match status" value="1"/>
</dbReference>
<dbReference type="EMBL" id="NHNI01000001">
    <property type="protein sequence ID" value="OZY85869.1"/>
    <property type="molecule type" value="Genomic_DNA"/>
</dbReference>
<keyword evidence="8" id="KW-0966">Cell projection</keyword>
<dbReference type="Proteomes" id="UP000216101">
    <property type="component" value="Unassembled WGS sequence"/>
</dbReference>
<evidence type="ECO:0000313" key="8">
    <source>
        <dbReference type="EMBL" id="OZY85869.1"/>
    </source>
</evidence>
<evidence type="ECO:0000259" key="6">
    <source>
        <dbReference type="Pfam" id="PF02465"/>
    </source>
</evidence>
<dbReference type="Gene3D" id="3.30.70.2120">
    <property type="match status" value="1"/>
</dbReference>
<dbReference type="InterPro" id="IPR010810">
    <property type="entry name" value="Flagellin_hook_IN_motif"/>
</dbReference>
<dbReference type="PANTHER" id="PTHR30288:SF0">
    <property type="entry name" value="FLAGELLAR HOOK-ASSOCIATED PROTEIN 2"/>
    <property type="match status" value="1"/>
</dbReference>
<sequence>MAIDSDYVKSMATQLANYEVQSALTKANRNEANYKAKLTAITSLETALKTFSSSIKSLKGTDKSVLTNTATFNSEGYATAKVGTTAIAGNYQFFVKQLASAHQVSIEGLSDTDVDTSGNLTITQGSKSFTVDLSAIDSDGNGSNSLAEVAAAINAASDNSGVKATLVRSNGTVSLVLASEKTGLENAIGVSTSGTSGGAFDTALTNRRELSAAKDAEVLLGGESGMLLTNATNNFDNIIDGVSLTFTKAHSTGEQPLSVTVGRDEKATKDKVQSFINAINTLLGTFDSLTASGGESASRGVLAGDASIRAVESTLNKLLRTEFGGVTLIDFGIAADRNGNLTIDSARFEKAIAANPEGLDKLFNAKDALLDSIDKNLAVYTSGTNNLMKARKESLNTMLSRVDDQFDDIQKQYDNYYARYLKQYTSMMQTMAAMEQTFGMF</sequence>
<gene>
    <name evidence="8" type="ORF">CBP51_02180</name>
</gene>
<dbReference type="AlphaFoldDB" id="A0A266Q940"/>
<comment type="function">
    <text evidence="5">Required for morphogenesis and for the elongation of the flagellar filament by facilitating polymerization of the flagellin monomers at the tip of growing filament. Forms a capping structure, which prevents flagellin subunits (transported through the central channel of the flagellum) from leaking out without polymerization at the distal end.</text>
</comment>
<reference evidence="9" key="1">
    <citation type="submission" date="2017-05" db="EMBL/GenBank/DDBJ databases">
        <authorList>
            <person name="Barney B.M."/>
        </authorList>
    </citation>
    <scope>NUCLEOTIDE SEQUENCE [LARGE SCALE GENOMIC DNA]</scope>
    <source>
        <strain evidence="9">PSBB022</strain>
    </source>
</reference>
<keyword evidence="8" id="KW-0282">Flagellum</keyword>
<keyword evidence="3" id="KW-0175">Coiled coil</keyword>
<evidence type="ECO:0000256" key="1">
    <source>
        <dbReference type="ARBA" id="ARBA00009764"/>
    </source>
</evidence>
<comment type="similarity">
    <text evidence="1 5">Belongs to the FliD family.</text>
</comment>
<comment type="subcellular location">
    <subcellularLocation>
        <location evidence="5">Secreted</location>
    </subcellularLocation>
    <subcellularLocation>
        <location evidence="5">Bacterial flagellum</location>
    </subcellularLocation>
</comment>
<evidence type="ECO:0000256" key="5">
    <source>
        <dbReference type="RuleBase" id="RU362066"/>
    </source>
</evidence>
<evidence type="ECO:0000256" key="2">
    <source>
        <dbReference type="ARBA" id="ARBA00011255"/>
    </source>
</evidence>
<name>A0A266Q940_9GAMM</name>
<dbReference type="InterPro" id="IPR040026">
    <property type="entry name" value="FliD"/>
</dbReference>
<dbReference type="GO" id="GO:0007155">
    <property type="term" value="P:cell adhesion"/>
    <property type="evidence" value="ECO:0007669"/>
    <property type="project" value="InterPro"/>
</dbReference>
<dbReference type="GO" id="GO:0005576">
    <property type="term" value="C:extracellular region"/>
    <property type="evidence" value="ECO:0007669"/>
    <property type="project" value="UniProtKB-SubCell"/>
</dbReference>
<dbReference type="Pfam" id="PF07195">
    <property type="entry name" value="FliD_C"/>
    <property type="match status" value="1"/>
</dbReference>
<evidence type="ECO:0000256" key="4">
    <source>
        <dbReference type="ARBA" id="ARBA00023143"/>
    </source>
</evidence>
<organism evidence="8 9">
    <name type="scientific">Cellvibrio mixtus</name>
    <dbReference type="NCBI Taxonomy" id="39650"/>
    <lineage>
        <taxon>Bacteria</taxon>
        <taxon>Pseudomonadati</taxon>
        <taxon>Pseudomonadota</taxon>
        <taxon>Gammaproteobacteria</taxon>
        <taxon>Cellvibrionales</taxon>
        <taxon>Cellvibrionaceae</taxon>
        <taxon>Cellvibrio</taxon>
    </lineage>
</organism>
<dbReference type="GO" id="GO:0071973">
    <property type="term" value="P:bacterial-type flagellum-dependent cell motility"/>
    <property type="evidence" value="ECO:0007669"/>
    <property type="project" value="TreeGrafter"/>
</dbReference>
<protein>
    <recommendedName>
        <fullName evidence="5">Flagellar hook-associated protein 2</fullName>
        <shortName evidence="5">HAP2</shortName>
    </recommendedName>
    <alternativeName>
        <fullName evidence="5">Flagellar cap protein</fullName>
    </alternativeName>
</protein>
<dbReference type="GO" id="GO:0009421">
    <property type="term" value="C:bacterial-type flagellum filament cap"/>
    <property type="evidence" value="ECO:0007669"/>
    <property type="project" value="InterPro"/>
</dbReference>
<accession>A0A266Q940</accession>
<evidence type="ECO:0000313" key="9">
    <source>
        <dbReference type="Proteomes" id="UP000216101"/>
    </source>
</evidence>
<comment type="caution">
    <text evidence="8">The sequence shown here is derived from an EMBL/GenBank/DDBJ whole genome shotgun (WGS) entry which is preliminary data.</text>
</comment>
<evidence type="ECO:0000256" key="3">
    <source>
        <dbReference type="ARBA" id="ARBA00023054"/>
    </source>
</evidence>
<comment type="subunit">
    <text evidence="2 5">Homopentamer.</text>
</comment>
<evidence type="ECO:0000259" key="7">
    <source>
        <dbReference type="Pfam" id="PF07195"/>
    </source>
</evidence>
<feature type="domain" description="Flagellar hook-associated protein 2 N-terminal" evidence="6">
    <location>
        <begin position="8"/>
        <end position="102"/>
    </location>
</feature>
<keyword evidence="9" id="KW-1185">Reference proteome</keyword>
<dbReference type="InterPro" id="IPR003481">
    <property type="entry name" value="FliD_N"/>
</dbReference>
<feature type="domain" description="Flagellar hook-associated protein 2 C-terminal" evidence="7">
    <location>
        <begin position="213"/>
        <end position="435"/>
    </location>
</feature>
<dbReference type="RefSeq" id="WP_094983681.1">
    <property type="nucleotide sequence ID" value="NZ_NHNI01000001.1"/>
</dbReference>
<dbReference type="PANTHER" id="PTHR30288">
    <property type="entry name" value="FLAGELLAR CAP/ASSEMBLY PROTEIN FLID"/>
    <property type="match status" value="1"/>
</dbReference>
<keyword evidence="5" id="KW-0964">Secreted</keyword>
<dbReference type="GO" id="GO:0009424">
    <property type="term" value="C:bacterial-type flagellum hook"/>
    <property type="evidence" value="ECO:0007669"/>
    <property type="project" value="UniProtKB-UniRule"/>
</dbReference>
<keyword evidence="4 5" id="KW-0975">Bacterial flagellum</keyword>
<dbReference type="Pfam" id="PF02465">
    <property type="entry name" value="FliD_N"/>
    <property type="match status" value="1"/>
</dbReference>
<keyword evidence="8" id="KW-0969">Cilium</keyword>
<dbReference type="InterPro" id="IPR010809">
    <property type="entry name" value="FliD_C"/>
</dbReference>
<proteinExistence type="inferred from homology"/>